<dbReference type="InterPro" id="IPR005561">
    <property type="entry name" value="ANTAR"/>
</dbReference>
<evidence type="ECO:0000259" key="3">
    <source>
        <dbReference type="PROSITE" id="PS50113"/>
    </source>
</evidence>
<sequence>MSGEQPACGQDAALPADAAHTPGAPDGAPAPADGEDGHPTTEPGPAGPVPAADAAAGAPRLLAEPRSGEESGHSGAAGAGTPPDGPAGAAVPGTPPGSGAAPGTPPGRPAAVGDPADLPGAGFLASHPPYGLDLVPGTGFLTGVAAHGARPESGFPPVGEPFDGAGDPAPFPSARGAHPPPRPLDALASTIEQLRRDLTLAQESADARALIGIATGILVERGQGGPAESALHLEHLAESARVPLLELAADIVNGAAGDHVADALPASAYPSPSARDTGAKPGTVLRLRAAETGSMTGDAQTAVQSLFEQALAPLGASALALWAAGRDGALILAGHAGFSRGEAERWRYVPPGVGTWSQQVLTERRPRWYGTLPAGVPGIGLRHGTDGARSILPAEVGGRILGVLEVCWPQPQPPLTSAATRQLDALADLCAHTLPGTDVSAVSAGFPPDEQAGPLADLADGLLDPALVLLPLLDDRNEVVDFHIAYANERFADLAGRSRAVLTGMRWLEAYPLSAHQGGLYEHLLRVHATGEPFRAGRMTLNSQVDEVPLVSVASVGVGRYGDSVLLSWRLEDEASRLASLLQHAQRLGRIGGFEENAVTGDILWNGQLFTLFGLPPTSSPVPLERLHHHAHDDDSVAIGRFLRTLLHHRHSASTAFRLRRADGVMRHIRIVAEPVTDPAGNILSIRGAYQDVSSQHWTEVALAATRDRLADSEEQSAARNKLALQLQQAIMPPTRDAVETSGLLVAVRYRPAEEEHLVGGDWYDAVALPNGKVLLAVGDIAGHGIDAATGMVVLRNALRGLAATGSGPAQLLGWLNSVAHHLTEQVTATAICGVYDPETRLLRWARAGHPPPVLVRDGAAAALPMPPGILLGAVGEAPYSENELVLEPGDRLLMYTDGLIERRDRTVQESLEQLLALAGTAPPELEKHLDRLLTHSRSDTDDDTCLIGIEVR</sequence>
<feature type="domain" description="PAC" evidence="3">
    <location>
        <begin position="653"/>
        <end position="705"/>
    </location>
</feature>
<dbReference type="SMART" id="SM00331">
    <property type="entry name" value="PP2C_SIG"/>
    <property type="match status" value="1"/>
</dbReference>
<evidence type="ECO:0000313" key="5">
    <source>
        <dbReference type="EMBL" id="MFB9519078.1"/>
    </source>
</evidence>
<dbReference type="PROSITE" id="PS50921">
    <property type="entry name" value="ANTAR"/>
    <property type="match status" value="1"/>
</dbReference>
<evidence type="ECO:0000256" key="2">
    <source>
        <dbReference type="SAM" id="MobiDB-lite"/>
    </source>
</evidence>
<dbReference type="RefSeq" id="WP_380836601.1">
    <property type="nucleotide sequence ID" value="NZ_JBHMCR010000002.1"/>
</dbReference>
<dbReference type="Pfam" id="PF08447">
    <property type="entry name" value="PAS_3"/>
    <property type="match status" value="1"/>
</dbReference>
<proteinExistence type="predicted"/>
<dbReference type="SUPFAM" id="SSF55785">
    <property type="entry name" value="PYP-like sensor domain (PAS domain)"/>
    <property type="match status" value="2"/>
</dbReference>
<dbReference type="Gene3D" id="3.30.450.40">
    <property type="match status" value="1"/>
</dbReference>
<evidence type="ECO:0000259" key="4">
    <source>
        <dbReference type="PROSITE" id="PS50921"/>
    </source>
</evidence>
<keyword evidence="6" id="KW-1185">Reference proteome</keyword>
<accession>A0ABV5P7A0</accession>
<protein>
    <submittedName>
        <fullName evidence="5">SpoIIE family protein phosphatase</fullName>
    </submittedName>
</protein>
<name>A0ABV5P7A0_STRCM</name>
<evidence type="ECO:0000313" key="6">
    <source>
        <dbReference type="Proteomes" id="UP001589718"/>
    </source>
</evidence>
<dbReference type="InterPro" id="IPR052016">
    <property type="entry name" value="Bact_Sigma-Reg"/>
</dbReference>
<dbReference type="InterPro" id="IPR029016">
    <property type="entry name" value="GAF-like_dom_sf"/>
</dbReference>
<dbReference type="Proteomes" id="UP001589718">
    <property type="component" value="Unassembled WGS sequence"/>
</dbReference>
<feature type="compositionally biased region" description="Low complexity" evidence="2">
    <location>
        <begin position="73"/>
        <end position="102"/>
    </location>
</feature>
<dbReference type="Gene3D" id="3.30.450.20">
    <property type="entry name" value="PAS domain"/>
    <property type="match status" value="2"/>
</dbReference>
<reference evidence="5 6" key="1">
    <citation type="submission" date="2024-09" db="EMBL/GenBank/DDBJ databases">
        <authorList>
            <person name="Sun Q."/>
            <person name="Mori K."/>
        </authorList>
    </citation>
    <scope>NUCLEOTIDE SEQUENCE [LARGE SCALE GENOMIC DNA]</scope>
    <source>
        <strain evidence="5 6">JCM 4362</strain>
    </source>
</reference>
<gene>
    <name evidence="5" type="ORF">ACFFTU_03810</name>
</gene>
<dbReference type="InterPro" id="IPR003018">
    <property type="entry name" value="GAF"/>
</dbReference>
<dbReference type="Pfam" id="PF13185">
    <property type="entry name" value="GAF_2"/>
    <property type="match status" value="1"/>
</dbReference>
<comment type="caution">
    <text evidence="5">The sequence shown here is derived from an EMBL/GenBank/DDBJ whole genome shotgun (WGS) entry which is preliminary data.</text>
</comment>
<dbReference type="SUPFAM" id="SSF81606">
    <property type="entry name" value="PP2C-like"/>
    <property type="match status" value="1"/>
</dbReference>
<organism evidence="5 6">
    <name type="scientific">Streptomyces cremeus</name>
    <dbReference type="NCBI Taxonomy" id="66881"/>
    <lineage>
        <taxon>Bacteria</taxon>
        <taxon>Bacillati</taxon>
        <taxon>Actinomycetota</taxon>
        <taxon>Actinomycetes</taxon>
        <taxon>Kitasatosporales</taxon>
        <taxon>Streptomycetaceae</taxon>
        <taxon>Streptomyces</taxon>
    </lineage>
</organism>
<dbReference type="PROSITE" id="PS50113">
    <property type="entry name" value="PAC"/>
    <property type="match status" value="1"/>
</dbReference>
<dbReference type="CDD" id="cd00130">
    <property type="entry name" value="PAS"/>
    <property type="match status" value="1"/>
</dbReference>
<dbReference type="PANTHER" id="PTHR43156">
    <property type="entry name" value="STAGE II SPORULATION PROTEIN E-RELATED"/>
    <property type="match status" value="1"/>
</dbReference>
<keyword evidence="1" id="KW-0378">Hydrolase</keyword>
<feature type="domain" description="ANTAR" evidence="4">
    <location>
        <begin position="191"/>
        <end position="252"/>
    </location>
</feature>
<dbReference type="EMBL" id="JBHMCR010000002">
    <property type="protein sequence ID" value="MFB9519078.1"/>
    <property type="molecule type" value="Genomic_DNA"/>
</dbReference>
<feature type="region of interest" description="Disordered" evidence="2">
    <location>
        <begin position="1"/>
        <end position="115"/>
    </location>
</feature>
<dbReference type="PANTHER" id="PTHR43156:SF2">
    <property type="entry name" value="STAGE II SPORULATION PROTEIN E"/>
    <property type="match status" value="1"/>
</dbReference>
<dbReference type="Pfam" id="PF07228">
    <property type="entry name" value="SpoIIE"/>
    <property type="match status" value="1"/>
</dbReference>
<dbReference type="InterPro" id="IPR013655">
    <property type="entry name" value="PAS_fold_3"/>
</dbReference>
<dbReference type="InterPro" id="IPR036457">
    <property type="entry name" value="PPM-type-like_dom_sf"/>
</dbReference>
<feature type="compositionally biased region" description="Low complexity" evidence="2">
    <location>
        <begin position="15"/>
        <end position="32"/>
    </location>
</feature>
<dbReference type="InterPro" id="IPR001932">
    <property type="entry name" value="PPM-type_phosphatase-like_dom"/>
</dbReference>
<evidence type="ECO:0000256" key="1">
    <source>
        <dbReference type="ARBA" id="ARBA00022801"/>
    </source>
</evidence>
<dbReference type="SMART" id="SM01012">
    <property type="entry name" value="ANTAR"/>
    <property type="match status" value="1"/>
</dbReference>
<dbReference type="InterPro" id="IPR035965">
    <property type="entry name" value="PAS-like_dom_sf"/>
</dbReference>
<feature type="compositionally biased region" description="Low complexity" evidence="2">
    <location>
        <begin position="49"/>
        <end position="59"/>
    </location>
</feature>
<dbReference type="InterPro" id="IPR000700">
    <property type="entry name" value="PAS-assoc_C"/>
</dbReference>
<dbReference type="InterPro" id="IPR000014">
    <property type="entry name" value="PAS"/>
</dbReference>
<dbReference type="Gene3D" id="3.60.40.10">
    <property type="entry name" value="PPM-type phosphatase domain"/>
    <property type="match status" value="1"/>
</dbReference>
<dbReference type="SUPFAM" id="SSF55781">
    <property type="entry name" value="GAF domain-like"/>
    <property type="match status" value="1"/>
</dbReference>